<dbReference type="EMBL" id="CAEZSE010000011">
    <property type="protein sequence ID" value="CAB4530077.1"/>
    <property type="molecule type" value="Genomic_DNA"/>
</dbReference>
<evidence type="ECO:0000313" key="12">
    <source>
        <dbReference type="EMBL" id="CAB4794095.1"/>
    </source>
</evidence>
<dbReference type="EC" id="5.3.1.1" evidence="4"/>
<sequence length="262" mass="28579">MSTETRKPIISGNWKMNHNHFEAIQSIQKLAYLLTKEDFAAVDVTIHPPFTDLRSAQTLIDADELRFILGAQHCHESDSGAFTGEVSAQFLTKLNVSYVIVGHSERRQIFGETDEVVAAKIVAVQKHGMTPILCVGETLSDREAGLTHEKVLGQVRSALNKRSVEQVRSMVIAYEPIWAIGTGKTATAEDAQRVISSIREEVAKASSPLAASAVRLQYGGSVKASNIAEIMSQPDIDGVLVGGASLDSAEFARICQYRLRKD</sequence>
<protein>
    <recommendedName>
        <fullName evidence="4">triose-phosphate isomerase</fullName>
        <ecNumber evidence="4">5.3.1.1</ecNumber>
    </recommendedName>
</protein>
<dbReference type="PANTHER" id="PTHR21139">
    <property type="entry name" value="TRIOSEPHOSPHATE ISOMERASE"/>
    <property type="match status" value="1"/>
</dbReference>
<evidence type="ECO:0000256" key="4">
    <source>
        <dbReference type="ARBA" id="ARBA00011940"/>
    </source>
</evidence>
<dbReference type="NCBIfam" id="TIGR00419">
    <property type="entry name" value="tim"/>
    <property type="match status" value="1"/>
</dbReference>
<dbReference type="HAMAP" id="MF_00147_B">
    <property type="entry name" value="TIM_B"/>
    <property type="match status" value="1"/>
</dbReference>
<dbReference type="PANTHER" id="PTHR21139:SF42">
    <property type="entry name" value="TRIOSEPHOSPHATE ISOMERASE"/>
    <property type="match status" value="1"/>
</dbReference>
<dbReference type="AlphaFoldDB" id="A0A6J6LMZ7"/>
<comment type="pathway">
    <text evidence="1">Carbohydrate biosynthesis; gluconeogenesis.</text>
</comment>
<evidence type="ECO:0000256" key="2">
    <source>
        <dbReference type="ARBA" id="ARBA00007422"/>
    </source>
</evidence>
<dbReference type="InterPro" id="IPR013785">
    <property type="entry name" value="Aldolase_TIM"/>
</dbReference>
<dbReference type="GO" id="GO:0006094">
    <property type="term" value="P:gluconeogenesis"/>
    <property type="evidence" value="ECO:0007669"/>
    <property type="project" value="UniProtKB-KW"/>
</dbReference>
<dbReference type="GO" id="GO:0005829">
    <property type="term" value="C:cytosol"/>
    <property type="evidence" value="ECO:0007669"/>
    <property type="project" value="TreeGrafter"/>
</dbReference>
<evidence type="ECO:0000256" key="7">
    <source>
        <dbReference type="ARBA" id="ARBA00023152"/>
    </source>
</evidence>
<dbReference type="Gene3D" id="3.20.20.70">
    <property type="entry name" value="Aldolase class I"/>
    <property type="match status" value="1"/>
</dbReference>
<comment type="subunit">
    <text evidence="3">Homodimer.</text>
</comment>
<evidence type="ECO:0000256" key="5">
    <source>
        <dbReference type="ARBA" id="ARBA00022432"/>
    </source>
</evidence>
<dbReference type="EMBL" id="CAEZWU010000030">
    <property type="protein sequence ID" value="CAB4661795.1"/>
    <property type="molecule type" value="Genomic_DNA"/>
</dbReference>
<keyword evidence="8" id="KW-0413">Isomerase</keyword>
<dbReference type="EMBL" id="CAFAAP010000009">
    <property type="protein sequence ID" value="CAB4794095.1"/>
    <property type="molecule type" value="Genomic_DNA"/>
</dbReference>
<dbReference type="EMBL" id="CAFBOV010000057">
    <property type="protein sequence ID" value="CAB4993821.1"/>
    <property type="molecule type" value="Genomic_DNA"/>
</dbReference>
<dbReference type="GO" id="GO:0019563">
    <property type="term" value="P:glycerol catabolic process"/>
    <property type="evidence" value="ECO:0007669"/>
    <property type="project" value="TreeGrafter"/>
</dbReference>
<evidence type="ECO:0000256" key="1">
    <source>
        <dbReference type="ARBA" id="ARBA00004742"/>
    </source>
</evidence>
<evidence type="ECO:0000313" key="11">
    <source>
        <dbReference type="EMBL" id="CAB4661795.1"/>
    </source>
</evidence>
<dbReference type="InterPro" id="IPR035990">
    <property type="entry name" value="TIM_sf"/>
</dbReference>
<dbReference type="PROSITE" id="PS00171">
    <property type="entry name" value="TIM_1"/>
    <property type="match status" value="1"/>
</dbReference>
<evidence type="ECO:0000256" key="6">
    <source>
        <dbReference type="ARBA" id="ARBA00022490"/>
    </source>
</evidence>
<keyword evidence="7" id="KW-0324">Glycolysis</keyword>
<dbReference type="PROSITE" id="PS51440">
    <property type="entry name" value="TIM_2"/>
    <property type="match status" value="1"/>
</dbReference>
<keyword evidence="5" id="KW-0312">Gluconeogenesis</keyword>
<dbReference type="InterPro" id="IPR000652">
    <property type="entry name" value="Triosephosphate_isomerase"/>
</dbReference>
<comment type="pathway">
    <text evidence="9">Carbohydrate degradation; glycolysis.</text>
</comment>
<dbReference type="GO" id="GO:0006096">
    <property type="term" value="P:glycolytic process"/>
    <property type="evidence" value="ECO:0007669"/>
    <property type="project" value="UniProtKB-KW"/>
</dbReference>
<dbReference type="CDD" id="cd00311">
    <property type="entry name" value="TIM"/>
    <property type="match status" value="1"/>
</dbReference>
<dbReference type="Pfam" id="PF00121">
    <property type="entry name" value="TIM"/>
    <property type="match status" value="1"/>
</dbReference>
<dbReference type="SUPFAM" id="SSF51351">
    <property type="entry name" value="Triosephosphate isomerase (TIM)"/>
    <property type="match status" value="1"/>
</dbReference>
<evidence type="ECO:0000256" key="3">
    <source>
        <dbReference type="ARBA" id="ARBA00011738"/>
    </source>
</evidence>
<comment type="similarity">
    <text evidence="2">Belongs to the triosephosphate isomerase family.</text>
</comment>
<organism evidence="11">
    <name type="scientific">freshwater metagenome</name>
    <dbReference type="NCBI Taxonomy" id="449393"/>
    <lineage>
        <taxon>unclassified sequences</taxon>
        <taxon>metagenomes</taxon>
        <taxon>ecological metagenomes</taxon>
    </lineage>
</organism>
<dbReference type="GO" id="GO:0046166">
    <property type="term" value="P:glyceraldehyde-3-phosphate biosynthetic process"/>
    <property type="evidence" value="ECO:0007669"/>
    <property type="project" value="TreeGrafter"/>
</dbReference>
<evidence type="ECO:0000313" key="13">
    <source>
        <dbReference type="EMBL" id="CAB4993821.1"/>
    </source>
</evidence>
<name>A0A6J6LMZ7_9ZZZZ</name>
<dbReference type="GO" id="GO:0004807">
    <property type="term" value="F:triose-phosphate isomerase activity"/>
    <property type="evidence" value="ECO:0007669"/>
    <property type="project" value="UniProtKB-EC"/>
</dbReference>
<dbReference type="InterPro" id="IPR020861">
    <property type="entry name" value="Triosephosphate_isomerase_AS"/>
</dbReference>
<proteinExistence type="inferred from homology"/>
<evidence type="ECO:0000256" key="9">
    <source>
        <dbReference type="ARBA" id="ARBA00060517"/>
    </source>
</evidence>
<dbReference type="InterPro" id="IPR022896">
    <property type="entry name" value="TrioseP_Isoase_bac/euk"/>
</dbReference>
<dbReference type="FunFam" id="3.20.20.70:FF:000020">
    <property type="entry name" value="Triosephosphate isomerase"/>
    <property type="match status" value="1"/>
</dbReference>
<evidence type="ECO:0000256" key="8">
    <source>
        <dbReference type="ARBA" id="ARBA00023235"/>
    </source>
</evidence>
<evidence type="ECO:0000313" key="10">
    <source>
        <dbReference type="EMBL" id="CAB4530077.1"/>
    </source>
</evidence>
<reference evidence="11" key="1">
    <citation type="submission" date="2020-05" db="EMBL/GenBank/DDBJ databases">
        <authorList>
            <person name="Chiriac C."/>
            <person name="Salcher M."/>
            <person name="Ghai R."/>
            <person name="Kavagutti S V."/>
        </authorList>
    </citation>
    <scope>NUCLEOTIDE SEQUENCE</scope>
</reference>
<accession>A0A6J6LMZ7</accession>
<gene>
    <name evidence="10" type="ORF">UFOPK1353_00123</name>
    <name evidence="11" type="ORF">UFOPK2292_00308</name>
    <name evidence="12" type="ORF">UFOPK3026_00127</name>
    <name evidence="13" type="ORF">UFOPK4020_00410</name>
</gene>
<keyword evidence="6" id="KW-0963">Cytoplasm</keyword>